<evidence type="ECO:0000313" key="8">
    <source>
        <dbReference type="Proteomes" id="UP001170310"/>
    </source>
</evidence>
<feature type="chain" id="PRO_5043790479" description="Immunodominant staphylococcal antigen B" evidence="6">
    <location>
        <begin position="24"/>
        <end position="165"/>
    </location>
</feature>
<name>A0AAW7YSG7_9STAP</name>
<organism evidence="7 8">
    <name type="scientific">Staphylococcus pasteuri_A</name>
    <dbReference type="NCBI Taxonomy" id="3062664"/>
    <lineage>
        <taxon>Bacteria</taxon>
        <taxon>Bacillati</taxon>
        <taxon>Bacillota</taxon>
        <taxon>Bacilli</taxon>
        <taxon>Bacillales</taxon>
        <taxon>Staphylococcaceae</taxon>
        <taxon>Staphylococcus</taxon>
    </lineage>
</organism>
<dbReference type="InterPro" id="IPR058086">
    <property type="entry name" value="IsaB"/>
</dbReference>
<keyword evidence="8" id="KW-1185">Reference proteome</keyword>
<reference evidence="7" key="1">
    <citation type="submission" date="2023-07" db="EMBL/GenBank/DDBJ databases">
        <title>Genome content predicts the carbon catabolic preferences of heterotrophic bacteria.</title>
        <authorList>
            <person name="Gralka M."/>
        </authorList>
    </citation>
    <scope>NUCLEOTIDE SEQUENCE</scope>
    <source>
        <strain evidence="7">E2R20</strain>
    </source>
</reference>
<keyword evidence="3 6" id="KW-0732">Signal</keyword>
<comment type="caution">
    <text evidence="7">The sequence shown here is derived from an EMBL/GenBank/DDBJ whole genome shotgun (WGS) entry which is preliminary data.</text>
</comment>
<dbReference type="Proteomes" id="UP001170310">
    <property type="component" value="Unassembled WGS sequence"/>
</dbReference>
<accession>A0AAW7YSG7</accession>
<evidence type="ECO:0000256" key="4">
    <source>
        <dbReference type="ARBA" id="ARBA00093777"/>
    </source>
</evidence>
<protein>
    <recommendedName>
        <fullName evidence="5">Immunodominant staphylococcal antigen B</fullName>
    </recommendedName>
</protein>
<evidence type="ECO:0000256" key="2">
    <source>
        <dbReference type="ARBA" id="ARBA00022525"/>
    </source>
</evidence>
<dbReference type="RefSeq" id="WP_052728890.1">
    <property type="nucleotide sequence ID" value="NZ_JAUOQO010000004.1"/>
</dbReference>
<evidence type="ECO:0000256" key="6">
    <source>
        <dbReference type="SAM" id="SignalP"/>
    </source>
</evidence>
<dbReference type="EMBL" id="JAUOQO010000004">
    <property type="protein sequence ID" value="MDO6573611.1"/>
    <property type="molecule type" value="Genomic_DNA"/>
</dbReference>
<comment type="similarity">
    <text evidence="4">Belongs to the IsaB family.</text>
</comment>
<evidence type="ECO:0000256" key="5">
    <source>
        <dbReference type="ARBA" id="ARBA00093792"/>
    </source>
</evidence>
<keyword evidence="2" id="KW-0964">Secreted</keyword>
<gene>
    <name evidence="7" type="ORF">Q4528_05495</name>
</gene>
<dbReference type="NCBIfam" id="NF047686">
    <property type="entry name" value="IsaB_fam"/>
    <property type="match status" value="1"/>
</dbReference>
<proteinExistence type="inferred from homology"/>
<comment type="subcellular location">
    <subcellularLocation>
        <location evidence="1">Secreted</location>
    </subcellularLocation>
</comment>
<sequence>MNKMGKVILSAGIVLTGATVSVAGVATPVTHAATTPHYTYNGNAGYNAKFVTEKTFINALKHNNVTMNNIKVDAKAQTFKSGSSLTYKKKYDQQFEYINKKPVSASFSVTNKSLKVSDVKKAYAGYKLKEDKTHNGLIYNVNGQQISFNYNGKYIEKVMIGKYNA</sequence>
<feature type="signal peptide" evidence="6">
    <location>
        <begin position="1"/>
        <end position="23"/>
    </location>
</feature>
<dbReference type="AlphaFoldDB" id="A0AAW7YSG7"/>
<evidence type="ECO:0000256" key="3">
    <source>
        <dbReference type="ARBA" id="ARBA00022729"/>
    </source>
</evidence>
<evidence type="ECO:0000256" key="1">
    <source>
        <dbReference type="ARBA" id="ARBA00004613"/>
    </source>
</evidence>
<evidence type="ECO:0000313" key="7">
    <source>
        <dbReference type="EMBL" id="MDO6573611.1"/>
    </source>
</evidence>